<organism evidence="7 8">
    <name type="scientific">Candidatus Limadaptatus stercoripullorum</name>
    <dbReference type="NCBI Taxonomy" id="2840846"/>
    <lineage>
        <taxon>Bacteria</taxon>
        <taxon>Bacillati</taxon>
        <taxon>Bacillota</taxon>
        <taxon>Clostridia</taxon>
        <taxon>Eubacteriales</taxon>
        <taxon>Candidatus Limadaptatus</taxon>
    </lineage>
</organism>
<dbReference type="Pfam" id="PF00842">
    <property type="entry name" value="Ala_racemase_C"/>
    <property type="match status" value="1"/>
</dbReference>
<dbReference type="Proteomes" id="UP000886857">
    <property type="component" value="Unassembled WGS sequence"/>
</dbReference>
<comment type="cofactor">
    <cofactor evidence="1 4">
        <name>pyridoxal 5'-phosphate</name>
        <dbReference type="ChEBI" id="CHEBI:597326"/>
    </cofactor>
</comment>
<evidence type="ECO:0000259" key="6">
    <source>
        <dbReference type="SMART" id="SM01005"/>
    </source>
</evidence>
<dbReference type="InterPro" id="IPR029066">
    <property type="entry name" value="PLP-binding_barrel"/>
</dbReference>
<gene>
    <name evidence="7" type="primary">alr</name>
    <name evidence="7" type="ORF">IAC73_02390</name>
</gene>
<evidence type="ECO:0000256" key="3">
    <source>
        <dbReference type="ARBA" id="ARBA00023235"/>
    </source>
</evidence>
<dbReference type="InterPro" id="IPR011079">
    <property type="entry name" value="Ala_racemase_C"/>
</dbReference>
<comment type="caution">
    <text evidence="7">The sequence shown here is derived from an EMBL/GenBank/DDBJ whole genome shotgun (WGS) entry which is preliminary data.</text>
</comment>
<dbReference type="Gene3D" id="3.20.20.10">
    <property type="entry name" value="Alanine racemase"/>
    <property type="match status" value="1"/>
</dbReference>
<dbReference type="AlphaFoldDB" id="A0A9D1SWI1"/>
<proteinExistence type="predicted"/>
<evidence type="ECO:0000256" key="2">
    <source>
        <dbReference type="ARBA" id="ARBA00022898"/>
    </source>
</evidence>
<dbReference type="Gene3D" id="2.40.37.10">
    <property type="entry name" value="Lyase, Ornithine Decarboxylase, Chain A, domain 1"/>
    <property type="match status" value="1"/>
</dbReference>
<feature type="binding site" evidence="5">
    <location>
        <position position="273"/>
    </location>
    <ligand>
        <name>substrate</name>
    </ligand>
</feature>
<dbReference type="SUPFAM" id="SSF50621">
    <property type="entry name" value="Alanine racemase C-terminal domain-like"/>
    <property type="match status" value="1"/>
</dbReference>
<dbReference type="SUPFAM" id="SSF51419">
    <property type="entry name" value="PLP-binding barrel"/>
    <property type="match status" value="1"/>
</dbReference>
<protein>
    <submittedName>
        <fullName evidence="7">Alanine racemase</fullName>
        <ecNumber evidence="7">5.1.1.1</ecNumber>
    </submittedName>
</protein>
<evidence type="ECO:0000256" key="1">
    <source>
        <dbReference type="ARBA" id="ARBA00001933"/>
    </source>
</evidence>
<feature type="binding site" evidence="5">
    <location>
        <position position="124"/>
    </location>
    <ligand>
        <name>substrate</name>
    </ligand>
</feature>
<evidence type="ECO:0000313" key="7">
    <source>
        <dbReference type="EMBL" id="HIU98675.1"/>
    </source>
</evidence>
<dbReference type="PANTHER" id="PTHR30511:SF0">
    <property type="entry name" value="ALANINE RACEMASE, CATABOLIC-RELATED"/>
    <property type="match status" value="1"/>
</dbReference>
<dbReference type="PANTHER" id="PTHR30511">
    <property type="entry name" value="ALANINE RACEMASE"/>
    <property type="match status" value="1"/>
</dbReference>
<dbReference type="InterPro" id="IPR001608">
    <property type="entry name" value="Ala_racemase_N"/>
</dbReference>
<dbReference type="Pfam" id="PF01168">
    <property type="entry name" value="Ala_racemase_N"/>
    <property type="match status" value="1"/>
</dbReference>
<dbReference type="EMBL" id="DVOE01000035">
    <property type="protein sequence ID" value="HIU98675.1"/>
    <property type="molecule type" value="Genomic_DNA"/>
</dbReference>
<dbReference type="NCBIfam" id="TIGR00492">
    <property type="entry name" value="alr"/>
    <property type="match status" value="1"/>
</dbReference>
<dbReference type="EC" id="5.1.1.1" evidence="7"/>
<evidence type="ECO:0000256" key="4">
    <source>
        <dbReference type="PIRSR" id="PIRSR600821-50"/>
    </source>
</evidence>
<dbReference type="SMART" id="SM01005">
    <property type="entry name" value="Ala_racemase_C"/>
    <property type="match status" value="1"/>
</dbReference>
<evidence type="ECO:0000313" key="8">
    <source>
        <dbReference type="Proteomes" id="UP000886857"/>
    </source>
</evidence>
<dbReference type="GO" id="GO:0030170">
    <property type="term" value="F:pyridoxal phosphate binding"/>
    <property type="evidence" value="ECO:0007669"/>
    <property type="project" value="TreeGrafter"/>
</dbReference>
<dbReference type="GO" id="GO:0008784">
    <property type="term" value="F:alanine racemase activity"/>
    <property type="evidence" value="ECO:0007669"/>
    <property type="project" value="UniProtKB-EC"/>
</dbReference>
<keyword evidence="2 4" id="KW-0663">Pyridoxal phosphate</keyword>
<dbReference type="InterPro" id="IPR000821">
    <property type="entry name" value="Ala_racemase"/>
</dbReference>
<reference evidence="7" key="2">
    <citation type="journal article" date="2021" name="PeerJ">
        <title>Extensive microbial diversity within the chicken gut microbiome revealed by metagenomics and culture.</title>
        <authorList>
            <person name="Gilroy R."/>
            <person name="Ravi A."/>
            <person name="Getino M."/>
            <person name="Pursley I."/>
            <person name="Horton D.L."/>
            <person name="Alikhan N.F."/>
            <person name="Baker D."/>
            <person name="Gharbi K."/>
            <person name="Hall N."/>
            <person name="Watson M."/>
            <person name="Adriaenssens E.M."/>
            <person name="Foster-Nyarko E."/>
            <person name="Jarju S."/>
            <person name="Secka A."/>
            <person name="Antonio M."/>
            <person name="Oren A."/>
            <person name="Chaudhuri R.R."/>
            <person name="La Ragione R."/>
            <person name="Hildebrand F."/>
            <person name="Pallen M.J."/>
        </authorList>
    </citation>
    <scope>NUCLEOTIDE SEQUENCE</scope>
    <source>
        <strain evidence="7">10406</strain>
    </source>
</reference>
<accession>A0A9D1SWI1</accession>
<name>A0A9D1SWI1_9FIRM</name>
<feature type="domain" description="Alanine racemase C-terminal" evidence="6">
    <location>
        <begin position="208"/>
        <end position="327"/>
    </location>
</feature>
<feature type="modified residue" description="N6-(pyridoxal phosphate)lysine" evidence="4">
    <location>
        <position position="32"/>
    </location>
</feature>
<evidence type="ECO:0000256" key="5">
    <source>
        <dbReference type="PIRSR" id="PIRSR600821-52"/>
    </source>
</evidence>
<dbReference type="PRINTS" id="PR00992">
    <property type="entry name" value="ALARACEMASE"/>
</dbReference>
<dbReference type="CDD" id="cd00430">
    <property type="entry name" value="PLPDE_III_AR"/>
    <property type="match status" value="1"/>
</dbReference>
<dbReference type="GO" id="GO:0030632">
    <property type="term" value="P:D-alanine biosynthetic process"/>
    <property type="evidence" value="ECO:0007669"/>
    <property type="project" value="TreeGrafter"/>
</dbReference>
<keyword evidence="3 7" id="KW-0413">Isomerase</keyword>
<dbReference type="GO" id="GO:0005829">
    <property type="term" value="C:cytosol"/>
    <property type="evidence" value="ECO:0007669"/>
    <property type="project" value="TreeGrafter"/>
</dbReference>
<sequence>MELLIKVDLARIRRNVAAVRAATGGRVLLMVKADAYGHGMKRVARALESDADMLGVAVLEEGRALRESGVTAPVLVAAADASEYAEAADLGLTVAVCDESGLDALAAMRRPPAFHLKFDTGMHRLGFPAEDAAKVCARAARLGLAPEGCYSHFGAPSKSQLARFGRVAAASRRTFPRALLHIASSGTLDFPGALYDMVRVGHAAYAGAMRVESRVIASRRAKAGDTVGYGLMPLARDTCIAVVLGGYADGVRRARTAAVIGGVRYPSLGSVCMDMFAVDTGDRCVRPGETAVLLGEELTARELADMQGTVDYDILTGFGGRAKRIYTDDQR</sequence>
<reference evidence="7" key="1">
    <citation type="submission" date="2020-10" db="EMBL/GenBank/DDBJ databases">
        <authorList>
            <person name="Gilroy R."/>
        </authorList>
    </citation>
    <scope>NUCLEOTIDE SEQUENCE</scope>
    <source>
        <strain evidence="7">10406</strain>
    </source>
</reference>
<dbReference type="InterPro" id="IPR009006">
    <property type="entry name" value="Ala_racemase/Decarboxylase_C"/>
</dbReference>